<evidence type="ECO:0000313" key="7">
    <source>
        <dbReference type="Proteomes" id="UP001283361"/>
    </source>
</evidence>
<dbReference type="AlphaFoldDB" id="A0AAE1D5M8"/>
<dbReference type="InterPro" id="IPR008967">
    <property type="entry name" value="p53-like_TF_DNA-bd_sf"/>
</dbReference>
<keyword evidence="7" id="KW-1185">Reference proteome</keyword>
<evidence type="ECO:0000259" key="5">
    <source>
        <dbReference type="PROSITE" id="PS51062"/>
    </source>
</evidence>
<comment type="caution">
    <text evidence="6">The sequence shown here is derived from an EMBL/GenBank/DDBJ whole genome shotgun (WGS) entry which is preliminary data.</text>
</comment>
<sequence length="139" mass="15294">MYLPTDFNGLTPYHSSAATSSENRFKVMSNMKPKLYGEGCETEMKMSSSGINSPNDLVKTGSPNFLCSELPSHWRSNKTLPVPFKVVALSDIKDGTKVCVTAGNDENFCSELRNNTATMKNNVAKFNDLRFVGRSGRGE</sequence>
<evidence type="ECO:0000313" key="6">
    <source>
        <dbReference type="EMBL" id="KAK3758251.1"/>
    </source>
</evidence>
<dbReference type="GO" id="GO:0000978">
    <property type="term" value="F:RNA polymerase II cis-regulatory region sequence-specific DNA binding"/>
    <property type="evidence" value="ECO:0007669"/>
    <property type="project" value="TreeGrafter"/>
</dbReference>
<dbReference type="PANTHER" id="PTHR11950">
    <property type="entry name" value="RUNT RELATED"/>
    <property type="match status" value="1"/>
</dbReference>
<dbReference type="SUPFAM" id="SSF49417">
    <property type="entry name" value="p53-like transcription factors"/>
    <property type="match status" value="1"/>
</dbReference>
<comment type="subcellular location">
    <subcellularLocation>
        <location evidence="1">Nucleus</location>
    </subcellularLocation>
</comment>
<reference evidence="6" key="1">
    <citation type="journal article" date="2023" name="G3 (Bethesda)">
        <title>A reference genome for the long-term kleptoplast-retaining sea slug Elysia crispata morphotype clarki.</title>
        <authorList>
            <person name="Eastman K.E."/>
            <person name="Pendleton A.L."/>
            <person name="Shaikh M.A."/>
            <person name="Suttiyut T."/>
            <person name="Ogas R."/>
            <person name="Tomko P."/>
            <person name="Gavelis G."/>
            <person name="Widhalm J.R."/>
            <person name="Wisecaver J.H."/>
        </authorList>
    </citation>
    <scope>NUCLEOTIDE SEQUENCE</scope>
    <source>
        <strain evidence="6">ECLA1</strain>
    </source>
</reference>
<dbReference type="Pfam" id="PF00853">
    <property type="entry name" value="Runt"/>
    <property type="match status" value="1"/>
</dbReference>
<name>A0AAE1D5M8_9GAST</name>
<protein>
    <recommendedName>
        <fullName evidence="5">Runt domain-containing protein</fullName>
    </recommendedName>
</protein>
<evidence type="ECO:0000256" key="3">
    <source>
        <dbReference type="ARBA" id="ARBA00023163"/>
    </source>
</evidence>
<keyword evidence="2" id="KW-0805">Transcription regulation</keyword>
<keyword evidence="3" id="KW-0804">Transcription</keyword>
<dbReference type="GO" id="GO:0000981">
    <property type="term" value="F:DNA-binding transcription factor activity, RNA polymerase II-specific"/>
    <property type="evidence" value="ECO:0007669"/>
    <property type="project" value="TreeGrafter"/>
</dbReference>
<organism evidence="6 7">
    <name type="scientific">Elysia crispata</name>
    <name type="common">lettuce slug</name>
    <dbReference type="NCBI Taxonomy" id="231223"/>
    <lineage>
        <taxon>Eukaryota</taxon>
        <taxon>Metazoa</taxon>
        <taxon>Spiralia</taxon>
        <taxon>Lophotrochozoa</taxon>
        <taxon>Mollusca</taxon>
        <taxon>Gastropoda</taxon>
        <taxon>Heterobranchia</taxon>
        <taxon>Euthyneura</taxon>
        <taxon>Panpulmonata</taxon>
        <taxon>Sacoglossa</taxon>
        <taxon>Placobranchoidea</taxon>
        <taxon>Plakobranchidae</taxon>
        <taxon>Elysia</taxon>
    </lineage>
</organism>
<dbReference type="GO" id="GO:0005524">
    <property type="term" value="F:ATP binding"/>
    <property type="evidence" value="ECO:0007669"/>
    <property type="project" value="InterPro"/>
</dbReference>
<proteinExistence type="predicted"/>
<dbReference type="PRINTS" id="PR00967">
    <property type="entry name" value="ONCOGENEAML1"/>
</dbReference>
<dbReference type="InterPro" id="IPR013524">
    <property type="entry name" value="Runt_dom"/>
</dbReference>
<dbReference type="InterPro" id="IPR012346">
    <property type="entry name" value="p53/RUNT-type_TF_DNA-bd_sf"/>
</dbReference>
<dbReference type="GO" id="GO:0005634">
    <property type="term" value="C:nucleus"/>
    <property type="evidence" value="ECO:0007669"/>
    <property type="project" value="UniProtKB-SubCell"/>
</dbReference>
<feature type="domain" description="Runt" evidence="5">
    <location>
        <begin position="45"/>
        <end position="139"/>
    </location>
</feature>
<dbReference type="Gene3D" id="2.60.40.720">
    <property type="match status" value="1"/>
</dbReference>
<gene>
    <name evidence="6" type="ORF">RRG08_036523</name>
</gene>
<accession>A0AAE1D5M8</accession>
<evidence type="ECO:0000256" key="1">
    <source>
        <dbReference type="ARBA" id="ARBA00004123"/>
    </source>
</evidence>
<evidence type="ECO:0000256" key="2">
    <source>
        <dbReference type="ARBA" id="ARBA00023015"/>
    </source>
</evidence>
<dbReference type="PANTHER" id="PTHR11950:SF31">
    <property type="entry name" value="SEGMENTATION PROTEIN RUNT"/>
    <property type="match status" value="1"/>
</dbReference>
<dbReference type="PROSITE" id="PS51062">
    <property type="entry name" value="RUNT"/>
    <property type="match status" value="1"/>
</dbReference>
<dbReference type="EMBL" id="JAWDGP010005281">
    <property type="protein sequence ID" value="KAK3758251.1"/>
    <property type="molecule type" value="Genomic_DNA"/>
</dbReference>
<evidence type="ECO:0000256" key="4">
    <source>
        <dbReference type="ARBA" id="ARBA00023242"/>
    </source>
</evidence>
<dbReference type="InterPro" id="IPR000040">
    <property type="entry name" value="AML1_Runt"/>
</dbReference>
<keyword evidence="4" id="KW-0539">Nucleus</keyword>
<dbReference type="Proteomes" id="UP001283361">
    <property type="component" value="Unassembled WGS sequence"/>
</dbReference>